<evidence type="ECO:0000256" key="13">
    <source>
        <dbReference type="RuleBase" id="RU361153"/>
    </source>
</evidence>
<evidence type="ECO:0000256" key="7">
    <source>
        <dbReference type="ARBA" id="ARBA00023277"/>
    </source>
</evidence>
<keyword evidence="9 13" id="KW-0326">Glycosidase</keyword>
<feature type="domain" description="Glycoside hydrolase family 5" evidence="16">
    <location>
        <begin position="58"/>
        <end position="306"/>
    </location>
</feature>
<name>A0AAJ0CR50_9HYPO</name>
<evidence type="ECO:0000256" key="12">
    <source>
        <dbReference type="ARBA" id="ARBA00074271"/>
    </source>
</evidence>
<dbReference type="Pfam" id="PF00150">
    <property type="entry name" value="Cellulase"/>
    <property type="match status" value="1"/>
</dbReference>
<evidence type="ECO:0000256" key="14">
    <source>
        <dbReference type="SAM" id="MobiDB-lite"/>
    </source>
</evidence>
<dbReference type="GO" id="GO:0030245">
    <property type="term" value="P:cellulose catabolic process"/>
    <property type="evidence" value="ECO:0007669"/>
    <property type="project" value="UniProtKB-KW"/>
</dbReference>
<dbReference type="EMBL" id="JASWJB010000070">
    <property type="protein sequence ID" value="KAK2601782.1"/>
    <property type="molecule type" value="Genomic_DNA"/>
</dbReference>
<dbReference type="InterPro" id="IPR001547">
    <property type="entry name" value="Glyco_hydro_5"/>
</dbReference>
<feature type="region of interest" description="Disordered" evidence="14">
    <location>
        <begin position="348"/>
        <end position="397"/>
    </location>
</feature>
<keyword evidence="7" id="KW-0119">Carbohydrate metabolism</keyword>
<dbReference type="Proteomes" id="UP001251528">
    <property type="component" value="Unassembled WGS sequence"/>
</dbReference>
<evidence type="ECO:0000256" key="2">
    <source>
        <dbReference type="ARBA" id="ARBA00005641"/>
    </source>
</evidence>
<evidence type="ECO:0000256" key="9">
    <source>
        <dbReference type="ARBA" id="ARBA00023295"/>
    </source>
</evidence>
<comment type="function">
    <text evidence="11">Endoglucanase (EG) that cleaves the internal beta-1,4-glucosidic bonds in cellulose. The degradation of cellulose involves an interplay between different cellulolytic enzymes. Hydrolysis starts with EGs, which cut internal glycosidic linkages to reduce the polymerization degree of the substrate and creates new chain ends for exocellobiohydrolases (CBHs). The CBH release the disaccharide cellobiose from the non-reducing end of the cellulose polymer chain. Finally, beta-1,4-glucosidases hydrolyze the cellobiose and other short cello-oligosaccharides into glucose units.</text>
</comment>
<keyword evidence="4 15" id="KW-0732">Signal</keyword>
<keyword evidence="18" id="KW-1185">Reference proteome</keyword>
<comment type="similarity">
    <text evidence="2 13">Belongs to the glycosyl hydrolase 5 (cellulase A) family.</text>
</comment>
<evidence type="ECO:0000256" key="10">
    <source>
        <dbReference type="ARBA" id="ARBA00023326"/>
    </source>
</evidence>
<evidence type="ECO:0000313" key="18">
    <source>
        <dbReference type="Proteomes" id="UP001251528"/>
    </source>
</evidence>
<dbReference type="InterPro" id="IPR018087">
    <property type="entry name" value="Glyco_hydro_5_CS"/>
</dbReference>
<dbReference type="AlphaFoldDB" id="A0AAJ0CR50"/>
<proteinExistence type="inferred from homology"/>
<keyword evidence="5 13" id="KW-0378">Hydrolase</keyword>
<evidence type="ECO:0000256" key="4">
    <source>
        <dbReference type="ARBA" id="ARBA00022729"/>
    </source>
</evidence>
<sequence>MYLGSVVMGLLAVSTGVMGKMKYLGVAMAGIDFGCDIDGSCPKDKVQVPLASLGGADSAGQMKHFVEDDGMNTFRLSMTWQYITAGQPSGGLDKVNWGNFDKLVQACLATGAYCMLDLHNFARYNGIIGQGGPTDDTFAGLWKQIATYYAKEDKIIFGLMNEPHDLDIKLWAKSCQAAVTAIRKAGAKSQIILLPGTNFASAETFVSTGSAKALAAITNPDGSTDNLIMDLHKYLDENNSGTHSVCTTNNVDGFKTIAEWLRENKRLGMVSETGASMDSSCMTKFCEQNEVIAKNDDVLVGFVGWGAGGFDSTYILTLTPSKSGDKWTDNKLMKQCIIAPFGTAAETTKSPARTTATSLVSPTSTQRSGQTATSSAAPTGTENTNNNNSDTAPGKNNGANASALSSLYITLASITSLYLYMH</sequence>
<evidence type="ECO:0000256" key="15">
    <source>
        <dbReference type="SAM" id="SignalP"/>
    </source>
</evidence>
<keyword evidence="10" id="KW-0624">Polysaccharide degradation</keyword>
<evidence type="ECO:0000313" key="17">
    <source>
        <dbReference type="EMBL" id="KAK2601782.1"/>
    </source>
</evidence>
<evidence type="ECO:0000256" key="3">
    <source>
        <dbReference type="ARBA" id="ARBA00012601"/>
    </source>
</evidence>
<dbReference type="PROSITE" id="PS00659">
    <property type="entry name" value="GLYCOSYL_HYDROL_F5"/>
    <property type="match status" value="1"/>
</dbReference>
<feature type="chain" id="PRO_5042553395" description="Endoglucanase EG-II" evidence="15">
    <location>
        <begin position="20"/>
        <end position="422"/>
    </location>
</feature>
<evidence type="ECO:0000259" key="16">
    <source>
        <dbReference type="Pfam" id="PF00150"/>
    </source>
</evidence>
<dbReference type="GO" id="GO:0008810">
    <property type="term" value="F:cellulase activity"/>
    <property type="evidence" value="ECO:0007669"/>
    <property type="project" value="UniProtKB-EC"/>
</dbReference>
<evidence type="ECO:0000256" key="6">
    <source>
        <dbReference type="ARBA" id="ARBA00023001"/>
    </source>
</evidence>
<reference evidence="17" key="1">
    <citation type="submission" date="2023-06" db="EMBL/GenBank/DDBJ databases">
        <title>Conoideocrella luteorostrata (Hypocreales: Clavicipitaceae), a potential biocontrol fungus for elongate hemlock scale in United States Christmas tree production areas.</title>
        <authorList>
            <person name="Barrett H."/>
            <person name="Lovett B."/>
            <person name="Macias A.M."/>
            <person name="Stajich J.E."/>
            <person name="Kasson M.T."/>
        </authorList>
    </citation>
    <scope>NUCLEOTIDE SEQUENCE</scope>
    <source>
        <strain evidence="17">ARSEF 14590</strain>
    </source>
</reference>
<evidence type="ECO:0000256" key="5">
    <source>
        <dbReference type="ARBA" id="ARBA00022801"/>
    </source>
</evidence>
<dbReference type="PANTHER" id="PTHR34142:SF5">
    <property type="entry name" value="CBM1 DOMAIN-CONTAINING PROTEIN"/>
    <property type="match status" value="1"/>
</dbReference>
<keyword evidence="6" id="KW-0136">Cellulose degradation</keyword>
<dbReference type="PANTHER" id="PTHR34142">
    <property type="entry name" value="ENDO-BETA-1,4-GLUCANASE A"/>
    <property type="match status" value="1"/>
</dbReference>
<dbReference type="Gene3D" id="3.20.20.80">
    <property type="entry name" value="Glycosidases"/>
    <property type="match status" value="1"/>
</dbReference>
<dbReference type="SUPFAM" id="SSF51445">
    <property type="entry name" value="(Trans)glycosidases"/>
    <property type="match status" value="1"/>
</dbReference>
<keyword evidence="8" id="KW-0873">Pyrrolidone carboxylic acid</keyword>
<protein>
    <recommendedName>
        <fullName evidence="12">Endoglucanase EG-II</fullName>
        <ecNumber evidence="3">3.2.1.4</ecNumber>
    </recommendedName>
</protein>
<comment type="catalytic activity">
    <reaction evidence="1">
        <text>Endohydrolysis of (1-&gt;4)-beta-D-glucosidic linkages in cellulose, lichenin and cereal beta-D-glucans.</text>
        <dbReference type="EC" id="3.2.1.4"/>
    </reaction>
</comment>
<evidence type="ECO:0000256" key="8">
    <source>
        <dbReference type="ARBA" id="ARBA00023283"/>
    </source>
</evidence>
<gene>
    <name evidence="17" type="ORF">QQS21_004666</name>
</gene>
<dbReference type="InterPro" id="IPR017853">
    <property type="entry name" value="GH"/>
</dbReference>
<accession>A0AAJ0CR50</accession>
<evidence type="ECO:0000256" key="1">
    <source>
        <dbReference type="ARBA" id="ARBA00000966"/>
    </source>
</evidence>
<organism evidence="17 18">
    <name type="scientific">Conoideocrella luteorostrata</name>
    <dbReference type="NCBI Taxonomy" id="1105319"/>
    <lineage>
        <taxon>Eukaryota</taxon>
        <taxon>Fungi</taxon>
        <taxon>Dikarya</taxon>
        <taxon>Ascomycota</taxon>
        <taxon>Pezizomycotina</taxon>
        <taxon>Sordariomycetes</taxon>
        <taxon>Hypocreomycetidae</taxon>
        <taxon>Hypocreales</taxon>
        <taxon>Clavicipitaceae</taxon>
        <taxon>Conoideocrella</taxon>
    </lineage>
</organism>
<dbReference type="EC" id="3.2.1.4" evidence="3"/>
<feature type="compositionally biased region" description="Polar residues" evidence="14">
    <location>
        <begin position="348"/>
        <end position="391"/>
    </location>
</feature>
<evidence type="ECO:0000256" key="11">
    <source>
        <dbReference type="ARBA" id="ARBA00059691"/>
    </source>
</evidence>
<dbReference type="FunFam" id="3.20.20.80:FF:000124">
    <property type="entry name" value="Exported cellulase"/>
    <property type="match status" value="1"/>
</dbReference>
<comment type="caution">
    <text evidence="17">The sequence shown here is derived from an EMBL/GenBank/DDBJ whole genome shotgun (WGS) entry which is preliminary data.</text>
</comment>
<feature type="signal peptide" evidence="15">
    <location>
        <begin position="1"/>
        <end position="19"/>
    </location>
</feature>